<organism evidence="3 4">
    <name type="scientific">Salinivibrio siamensis</name>
    <dbReference type="NCBI Taxonomy" id="414286"/>
    <lineage>
        <taxon>Bacteria</taxon>
        <taxon>Pseudomonadati</taxon>
        <taxon>Pseudomonadota</taxon>
        <taxon>Gammaproteobacteria</taxon>
        <taxon>Vibrionales</taxon>
        <taxon>Vibrionaceae</taxon>
        <taxon>Salinivibrio</taxon>
    </lineage>
</organism>
<keyword evidence="2" id="KW-0472">Membrane</keyword>
<feature type="transmembrane region" description="Helical" evidence="2">
    <location>
        <begin position="171"/>
        <end position="191"/>
    </location>
</feature>
<accession>A0ABX3K6D7</accession>
<dbReference type="EMBL" id="MUFB01000027">
    <property type="protein sequence ID" value="OOE82551.1"/>
    <property type="molecule type" value="Genomic_DNA"/>
</dbReference>
<dbReference type="Proteomes" id="UP000189410">
    <property type="component" value="Unassembled WGS sequence"/>
</dbReference>
<keyword evidence="2" id="KW-1133">Transmembrane helix</keyword>
<sequence>MNRSKVIIVLSLVISLTGSGYALFKKRTEINEINSMVAALTNASSGLDPLDSVASMSHLKFSTDAYNTIIEQLEEGINKAESQGNSQALIRAKLSALEERIEEVDARNIGIRQSINPMNPDEILKISRLKDEIERISRAQIQLQESLTNERKRIKSNVAKEIDVLKSTLDFYGNLILALLPVISTLAYYAISKSKH</sequence>
<evidence type="ECO:0000313" key="3">
    <source>
        <dbReference type="EMBL" id="OOE82551.1"/>
    </source>
</evidence>
<keyword evidence="1" id="KW-0175">Coiled coil</keyword>
<evidence type="ECO:0000313" key="4">
    <source>
        <dbReference type="Proteomes" id="UP000189410"/>
    </source>
</evidence>
<feature type="coiled-coil region" evidence="1">
    <location>
        <begin position="63"/>
        <end position="146"/>
    </location>
</feature>
<name>A0ABX3K6D7_9GAMM</name>
<dbReference type="RefSeq" id="WP_077667023.1">
    <property type="nucleotide sequence ID" value="NZ_MUFB01000027.1"/>
</dbReference>
<keyword evidence="4" id="KW-1185">Reference proteome</keyword>
<proteinExistence type="predicted"/>
<evidence type="ECO:0000256" key="2">
    <source>
        <dbReference type="SAM" id="Phobius"/>
    </source>
</evidence>
<evidence type="ECO:0008006" key="5">
    <source>
        <dbReference type="Google" id="ProtNLM"/>
    </source>
</evidence>
<evidence type="ECO:0000256" key="1">
    <source>
        <dbReference type="SAM" id="Coils"/>
    </source>
</evidence>
<protein>
    <recommendedName>
        <fullName evidence="5">Chemotaxis protein</fullName>
    </recommendedName>
</protein>
<keyword evidence="2" id="KW-0812">Transmembrane</keyword>
<gene>
    <name evidence="3" type="ORF">BZG73_12870</name>
</gene>
<reference evidence="3 4" key="1">
    <citation type="journal article" date="2017" name="Genome Announc.">
        <title>Draft Genome Sequences of Salinivibrio proteolyticus, Salinivibrio sharmensis, Salinivibrio siamensis, Salinivibrio costicola subsp. alcaliphilus, Salinivibrio costicola subsp. vallismortis, and 29 New Isolates Belonging to the Genus Salinivibrio.</title>
        <authorList>
            <person name="Lopez-Hermoso C."/>
            <person name="de la Haba R.R."/>
            <person name="Sanchez-Porro C."/>
            <person name="Bayliss S.C."/>
            <person name="Feil E.J."/>
            <person name="Ventosa A."/>
        </authorList>
    </citation>
    <scope>NUCLEOTIDE SEQUENCE [LARGE SCALE GENOMIC DNA]</scope>
    <source>
        <strain evidence="3 4">JCM 14472</strain>
    </source>
</reference>
<comment type="caution">
    <text evidence="3">The sequence shown here is derived from an EMBL/GenBank/DDBJ whole genome shotgun (WGS) entry which is preliminary data.</text>
</comment>